<evidence type="ECO:0000313" key="9">
    <source>
        <dbReference type="EMBL" id="SLN45549.1"/>
    </source>
</evidence>
<gene>
    <name evidence="9" type="ORF">TRL7639_02467</name>
</gene>
<dbReference type="InterPro" id="IPR052017">
    <property type="entry name" value="TSUP"/>
</dbReference>
<evidence type="ECO:0000313" key="10">
    <source>
        <dbReference type="Proteomes" id="UP000193077"/>
    </source>
</evidence>
<dbReference type="EMBL" id="FWFO01000001">
    <property type="protein sequence ID" value="SLN45549.1"/>
    <property type="molecule type" value="Genomic_DNA"/>
</dbReference>
<feature type="transmembrane region" description="Helical" evidence="8">
    <location>
        <begin position="199"/>
        <end position="222"/>
    </location>
</feature>
<reference evidence="9 10" key="1">
    <citation type="submission" date="2017-03" db="EMBL/GenBank/DDBJ databases">
        <authorList>
            <person name="Afonso C.L."/>
            <person name="Miller P.J."/>
            <person name="Scott M.A."/>
            <person name="Spackman E."/>
            <person name="Goraichik I."/>
            <person name="Dimitrov K.M."/>
            <person name="Suarez D.L."/>
            <person name="Swayne D.E."/>
        </authorList>
    </citation>
    <scope>NUCLEOTIDE SEQUENCE [LARGE SCALE GENOMIC DNA]</scope>
    <source>
        <strain evidence="9 10">CECT 7639</strain>
    </source>
</reference>
<comment type="subcellular location">
    <subcellularLocation>
        <location evidence="1 8">Cell membrane</location>
        <topology evidence="1 8">Multi-pass membrane protein</topology>
    </subcellularLocation>
</comment>
<dbReference type="RefSeq" id="WP_085795931.1">
    <property type="nucleotide sequence ID" value="NZ_FWFO01000001.1"/>
</dbReference>
<feature type="transmembrane region" description="Helical" evidence="8">
    <location>
        <begin position="175"/>
        <end position="193"/>
    </location>
</feature>
<evidence type="ECO:0000256" key="7">
    <source>
        <dbReference type="ARBA" id="ARBA00023136"/>
    </source>
</evidence>
<dbReference type="Pfam" id="PF01925">
    <property type="entry name" value="TauE"/>
    <property type="match status" value="1"/>
</dbReference>
<keyword evidence="3" id="KW-0813">Transport</keyword>
<feature type="transmembrane region" description="Helical" evidence="8">
    <location>
        <begin position="229"/>
        <end position="249"/>
    </location>
</feature>
<evidence type="ECO:0000256" key="5">
    <source>
        <dbReference type="ARBA" id="ARBA00022692"/>
    </source>
</evidence>
<feature type="transmembrane region" description="Helical" evidence="8">
    <location>
        <begin position="137"/>
        <end position="163"/>
    </location>
</feature>
<evidence type="ECO:0000256" key="2">
    <source>
        <dbReference type="ARBA" id="ARBA00009142"/>
    </source>
</evidence>
<evidence type="ECO:0000256" key="4">
    <source>
        <dbReference type="ARBA" id="ARBA00022475"/>
    </source>
</evidence>
<feature type="transmembrane region" description="Helical" evidence="8">
    <location>
        <begin position="80"/>
        <end position="98"/>
    </location>
</feature>
<keyword evidence="4 8" id="KW-1003">Cell membrane</keyword>
<dbReference type="AlphaFoldDB" id="A0A1Y5SPS6"/>
<organism evidence="9 10">
    <name type="scientific">Falsiruegeria litorea R37</name>
    <dbReference type="NCBI Taxonomy" id="1200284"/>
    <lineage>
        <taxon>Bacteria</taxon>
        <taxon>Pseudomonadati</taxon>
        <taxon>Pseudomonadota</taxon>
        <taxon>Alphaproteobacteria</taxon>
        <taxon>Rhodobacterales</taxon>
        <taxon>Roseobacteraceae</taxon>
        <taxon>Falsiruegeria</taxon>
    </lineage>
</organism>
<evidence type="ECO:0000256" key="6">
    <source>
        <dbReference type="ARBA" id="ARBA00022989"/>
    </source>
</evidence>
<sequence>MPETLLAALETPGLWWLAAASFVAAVVRGFSGFGTALVFLPAAAQVLPPVWAVIVLTVMDAFGPLPILPRAWRACHRNDLRRLLIGTVITVPIGVLILRHTDPDIYRYGISTLALLMLAILLSGFRYSGDVSRPMVYGIGGGAGFMGGVAGLPGPVVILFYMASRHGPEVIRANTLLYLWAFDILFFTALILQGGFVGIAAWIGLFMVVPTFIGNLIGTAIFNPDRERLYRNAAYVIIAASAISGLPFWNTGAH</sequence>
<evidence type="ECO:0000256" key="3">
    <source>
        <dbReference type="ARBA" id="ARBA00022448"/>
    </source>
</evidence>
<evidence type="ECO:0000256" key="8">
    <source>
        <dbReference type="RuleBase" id="RU363041"/>
    </source>
</evidence>
<protein>
    <recommendedName>
        <fullName evidence="8">Probable membrane transporter protein</fullName>
    </recommendedName>
</protein>
<keyword evidence="6 8" id="KW-1133">Transmembrane helix</keyword>
<dbReference type="OrthoDB" id="9795324at2"/>
<keyword evidence="10" id="KW-1185">Reference proteome</keyword>
<dbReference type="Proteomes" id="UP000193077">
    <property type="component" value="Unassembled WGS sequence"/>
</dbReference>
<keyword evidence="7 8" id="KW-0472">Membrane</keyword>
<comment type="similarity">
    <text evidence="2 8">Belongs to the 4-toluene sulfonate uptake permease (TSUP) (TC 2.A.102) family.</text>
</comment>
<feature type="transmembrane region" description="Helical" evidence="8">
    <location>
        <begin position="14"/>
        <end position="39"/>
    </location>
</feature>
<name>A0A1Y5SPS6_9RHOB</name>
<dbReference type="GO" id="GO:0005886">
    <property type="term" value="C:plasma membrane"/>
    <property type="evidence" value="ECO:0007669"/>
    <property type="project" value="UniProtKB-SubCell"/>
</dbReference>
<evidence type="ECO:0000256" key="1">
    <source>
        <dbReference type="ARBA" id="ARBA00004651"/>
    </source>
</evidence>
<feature type="transmembrane region" description="Helical" evidence="8">
    <location>
        <begin position="46"/>
        <end position="68"/>
    </location>
</feature>
<dbReference type="InterPro" id="IPR002781">
    <property type="entry name" value="TM_pro_TauE-like"/>
</dbReference>
<dbReference type="PANTHER" id="PTHR30269:SF37">
    <property type="entry name" value="MEMBRANE TRANSPORTER PROTEIN"/>
    <property type="match status" value="1"/>
</dbReference>
<dbReference type="PANTHER" id="PTHR30269">
    <property type="entry name" value="TRANSMEMBRANE PROTEIN YFCA"/>
    <property type="match status" value="1"/>
</dbReference>
<accession>A0A1Y5SPS6</accession>
<proteinExistence type="inferred from homology"/>
<keyword evidence="5 8" id="KW-0812">Transmembrane</keyword>
<feature type="transmembrane region" description="Helical" evidence="8">
    <location>
        <begin position="105"/>
        <end position="125"/>
    </location>
</feature>